<organism evidence="1">
    <name type="scientific">Aphanomyces astaci</name>
    <name type="common">Crayfish plague agent</name>
    <dbReference type="NCBI Taxonomy" id="112090"/>
    <lineage>
        <taxon>Eukaryota</taxon>
        <taxon>Sar</taxon>
        <taxon>Stramenopiles</taxon>
        <taxon>Oomycota</taxon>
        <taxon>Saprolegniomycetes</taxon>
        <taxon>Saprolegniales</taxon>
        <taxon>Verrucalvaceae</taxon>
        <taxon>Aphanomyces</taxon>
    </lineage>
</organism>
<dbReference type="RefSeq" id="XP_009844825.1">
    <property type="nucleotide sequence ID" value="XM_009846523.1"/>
</dbReference>
<evidence type="ECO:0000313" key="1">
    <source>
        <dbReference type="EMBL" id="ETV65661.1"/>
    </source>
</evidence>
<gene>
    <name evidence="1" type="ORF">H257_17656</name>
</gene>
<dbReference type="VEuPathDB" id="FungiDB:H257_17656"/>
<reference evidence="1" key="1">
    <citation type="submission" date="2013-12" db="EMBL/GenBank/DDBJ databases">
        <title>The Genome Sequence of Aphanomyces astaci APO3.</title>
        <authorList>
            <consortium name="The Broad Institute Genomics Platform"/>
            <person name="Russ C."/>
            <person name="Tyler B."/>
            <person name="van West P."/>
            <person name="Dieguez-Uribeondo J."/>
            <person name="Young S.K."/>
            <person name="Zeng Q."/>
            <person name="Gargeya S."/>
            <person name="Fitzgerald M."/>
            <person name="Abouelleil A."/>
            <person name="Alvarado L."/>
            <person name="Chapman S.B."/>
            <person name="Gainer-Dewar J."/>
            <person name="Goldberg J."/>
            <person name="Griggs A."/>
            <person name="Gujja S."/>
            <person name="Hansen M."/>
            <person name="Howarth C."/>
            <person name="Imamovic A."/>
            <person name="Ireland A."/>
            <person name="Larimer J."/>
            <person name="McCowan C."/>
            <person name="Murphy C."/>
            <person name="Pearson M."/>
            <person name="Poon T.W."/>
            <person name="Priest M."/>
            <person name="Roberts A."/>
            <person name="Saif S."/>
            <person name="Shea T."/>
            <person name="Sykes S."/>
            <person name="Wortman J."/>
            <person name="Nusbaum C."/>
            <person name="Birren B."/>
        </authorList>
    </citation>
    <scope>NUCLEOTIDE SEQUENCE [LARGE SCALE GENOMIC DNA]</scope>
    <source>
        <strain evidence="1">APO3</strain>
    </source>
</reference>
<dbReference type="OrthoDB" id="122348at2759"/>
<sequence length="249" mass="27148">MSFSTKNGQTYTARIIGYTISRNILAKIVDSYFDLCVTKSRIDTAVAMLLKPVKSVTDPYILRPTGLARGLHPLSAVSCSMTPCGVASCVRGDAHGSGHYPTRMHLSLQPGTPSYPRGFEKVGICPLSRDIMMAKIVGDKPGLKATTVIQATVRVETRVVVHLRELEIDIDSARVLCINDAVVQAFTNRASEPKGEDDWIHGGLLMTADDIASKVVDKEAKKKEKEEILVQKKKATAQKRVIAGRTKKA</sequence>
<dbReference type="GeneID" id="20819652"/>
<name>W4FFP8_APHAT</name>
<protein>
    <submittedName>
        <fullName evidence="1">Uncharacterized protein</fullName>
    </submittedName>
</protein>
<proteinExistence type="predicted"/>
<dbReference type="EMBL" id="KI913227">
    <property type="protein sequence ID" value="ETV65661.1"/>
    <property type="molecule type" value="Genomic_DNA"/>
</dbReference>
<dbReference type="AlphaFoldDB" id="W4FFP8"/>
<accession>W4FFP8</accession>